<evidence type="ECO:0008006" key="4">
    <source>
        <dbReference type="Google" id="ProtNLM"/>
    </source>
</evidence>
<dbReference type="AlphaFoldDB" id="A0A4U0WSL0"/>
<dbReference type="OrthoDB" id="6419443at2759"/>
<evidence type="ECO:0000256" key="1">
    <source>
        <dbReference type="SAM" id="MobiDB-lite"/>
    </source>
</evidence>
<name>A0A4U0WSL0_9PEZI</name>
<feature type="compositionally biased region" description="Basic and acidic residues" evidence="1">
    <location>
        <begin position="26"/>
        <end position="35"/>
    </location>
</feature>
<keyword evidence="3" id="KW-1185">Reference proteome</keyword>
<accession>A0A4U0WSL0</accession>
<dbReference type="Proteomes" id="UP000309340">
    <property type="component" value="Unassembled WGS sequence"/>
</dbReference>
<dbReference type="Pfam" id="PF11312">
    <property type="entry name" value="Methyltransf_34"/>
    <property type="match status" value="1"/>
</dbReference>
<proteinExistence type="predicted"/>
<feature type="compositionally biased region" description="Low complexity" evidence="1">
    <location>
        <begin position="1"/>
        <end position="14"/>
    </location>
</feature>
<gene>
    <name evidence="2" type="ORF">B0A55_09357</name>
</gene>
<protein>
    <recommendedName>
        <fullName evidence="4">25S rRNA (Uridine(2843)-N(3))-methyltransferase</fullName>
    </recommendedName>
</protein>
<dbReference type="EMBL" id="NAJQ01000731">
    <property type="protein sequence ID" value="TKA65473.1"/>
    <property type="molecule type" value="Genomic_DNA"/>
</dbReference>
<dbReference type="STRING" id="329884.A0A4U0WSL0"/>
<dbReference type="InterPro" id="IPR021463">
    <property type="entry name" value="Methyltransf_34"/>
</dbReference>
<sequence>MAKAESASQAASKARQARKPQSSKSAKTEHARPDESEGTVPLELQQKCLTIFRDALRPIVDDVAILQEVKGHLYNRDFAAAFGKEEYLRAYASRWSPSRALGYVQVLADIQDHVLPDDELARLGQSDQEPLEIVCLGGGAGAEVIALGGWWSVVTRSMPKTALRARFVDIAAWNDTVKTLHKQCVTAPEISNYASAAAREANRPMLSGDAFSCHFHQQDVLDWPENVMHTVITPTTKLVTLFFTLNELYSASIPKTQHLLSQLTAALPANGFLLVVDSPGSYSTVSINGAEKKYPMQWLLDHTLLSDSQQKVGIETAARWEKVVSDESRWFRLPPGLEYPIELENMRYQMHMYRRLATKGDG</sequence>
<reference evidence="2 3" key="1">
    <citation type="submission" date="2017-03" db="EMBL/GenBank/DDBJ databases">
        <title>Genomes of endolithic fungi from Antarctica.</title>
        <authorList>
            <person name="Coleine C."/>
            <person name="Masonjones S."/>
            <person name="Stajich J.E."/>
        </authorList>
    </citation>
    <scope>NUCLEOTIDE SEQUENCE [LARGE SCALE GENOMIC DNA]</scope>
    <source>
        <strain evidence="2 3">CCFEE 5184</strain>
    </source>
</reference>
<comment type="caution">
    <text evidence="2">The sequence shown here is derived from an EMBL/GenBank/DDBJ whole genome shotgun (WGS) entry which is preliminary data.</text>
</comment>
<evidence type="ECO:0000313" key="2">
    <source>
        <dbReference type="EMBL" id="TKA65473.1"/>
    </source>
</evidence>
<feature type="region of interest" description="Disordered" evidence="1">
    <location>
        <begin position="1"/>
        <end position="39"/>
    </location>
</feature>
<organism evidence="2 3">
    <name type="scientific">Friedmanniomyces simplex</name>
    <dbReference type="NCBI Taxonomy" id="329884"/>
    <lineage>
        <taxon>Eukaryota</taxon>
        <taxon>Fungi</taxon>
        <taxon>Dikarya</taxon>
        <taxon>Ascomycota</taxon>
        <taxon>Pezizomycotina</taxon>
        <taxon>Dothideomycetes</taxon>
        <taxon>Dothideomycetidae</taxon>
        <taxon>Mycosphaerellales</taxon>
        <taxon>Teratosphaeriaceae</taxon>
        <taxon>Friedmanniomyces</taxon>
    </lineage>
</organism>
<evidence type="ECO:0000313" key="3">
    <source>
        <dbReference type="Proteomes" id="UP000309340"/>
    </source>
</evidence>